<protein>
    <submittedName>
        <fullName evidence="1">PRTRC system protein F</fullName>
    </submittedName>
</protein>
<dbReference type="Proteomes" id="UP000254573">
    <property type="component" value="Unassembled WGS sequence"/>
</dbReference>
<name>A0A378YV51_9BURK</name>
<dbReference type="RefSeq" id="WP_038619916.1">
    <property type="nucleotide sequence ID" value="NZ_CP009553.3"/>
</dbReference>
<dbReference type="NCBIfam" id="TIGR03742">
    <property type="entry name" value="PRTRC_F"/>
    <property type="match status" value="1"/>
</dbReference>
<dbReference type="InterPro" id="IPR022283">
    <property type="entry name" value="PRTRC_protein-F"/>
</dbReference>
<reference evidence="1 2" key="1">
    <citation type="submission" date="2018-06" db="EMBL/GenBank/DDBJ databases">
        <authorList>
            <consortium name="Pathogen Informatics"/>
            <person name="Doyle S."/>
        </authorList>
    </citation>
    <scope>NUCLEOTIDE SEQUENCE [LARGE SCALE GENOMIC DNA]</scope>
    <source>
        <strain evidence="1 2">NCTC13160</strain>
    </source>
</reference>
<dbReference type="OrthoDB" id="8776654at2"/>
<dbReference type="EMBL" id="UGSG01000001">
    <property type="protein sequence ID" value="SUA80417.1"/>
    <property type="molecule type" value="Genomic_DNA"/>
</dbReference>
<evidence type="ECO:0000313" key="2">
    <source>
        <dbReference type="Proteomes" id="UP000254573"/>
    </source>
</evidence>
<organism evidence="1 2">
    <name type="scientific">Pandoraea pnomenusa</name>
    <dbReference type="NCBI Taxonomy" id="93220"/>
    <lineage>
        <taxon>Bacteria</taxon>
        <taxon>Pseudomonadati</taxon>
        <taxon>Pseudomonadota</taxon>
        <taxon>Betaproteobacteria</taxon>
        <taxon>Burkholderiales</taxon>
        <taxon>Burkholderiaceae</taxon>
        <taxon>Pandoraea</taxon>
    </lineage>
</organism>
<accession>A0A378YV51</accession>
<dbReference type="KEGG" id="ppnm:LV28_18905"/>
<sequence length="329" mass="36400">MNTLSIPRANAIAPSYHLAADSDYTTKIATTLLDAGLIGDECVRGTSPRSFAEVCRRAIAARWTEVTAGLRTFNWHLHVLPGTEVYSDESFAFVCVLRPETYDQWPVLEIGPRIMQLESTRPGLGQTVLALLYDAFDSLPNVFTPRTALWTAEYVHWHGERDEAYAIEELLGWMTPEEAQGATIDVFRRADFFCGLPEWAALPERVLTVRDIEEAARSDEFAASVVAACDAISDLAMHDGPLPSMAHDAPCELIGVSAFVRWHEDDAVLRLWDDYANLSVQGEHLEACAAVGFDIRGTGIADWIGALPQLGELARRVEVLLDLVGERRT</sequence>
<proteinExistence type="predicted"/>
<gene>
    <name evidence="1" type="ORF">NCTC13160_03732</name>
</gene>
<dbReference type="AlphaFoldDB" id="A0A378YV51"/>
<evidence type="ECO:0000313" key="1">
    <source>
        <dbReference type="EMBL" id="SUA80417.1"/>
    </source>
</evidence>